<name>A0ABP0SG75_9DINO</name>
<protein>
    <recommendedName>
        <fullName evidence="4">Oocyst wall protein</fullName>
    </recommendedName>
</protein>
<feature type="region of interest" description="Disordered" evidence="1">
    <location>
        <begin position="407"/>
        <end position="435"/>
    </location>
</feature>
<evidence type="ECO:0000313" key="3">
    <source>
        <dbReference type="Proteomes" id="UP001642464"/>
    </source>
</evidence>
<dbReference type="Proteomes" id="UP001642464">
    <property type="component" value="Unassembled WGS sequence"/>
</dbReference>
<evidence type="ECO:0000313" key="2">
    <source>
        <dbReference type="EMBL" id="CAK9111255.1"/>
    </source>
</evidence>
<evidence type="ECO:0000256" key="1">
    <source>
        <dbReference type="SAM" id="MobiDB-lite"/>
    </source>
</evidence>
<dbReference type="EMBL" id="CAXAMM010043684">
    <property type="protein sequence ID" value="CAK9111255.1"/>
    <property type="molecule type" value="Genomic_DNA"/>
</dbReference>
<accession>A0ABP0SG75</accession>
<gene>
    <name evidence="2" type="ORF">SCF082_LOCUS51658</name>
</gene>
<sequence length="523" mass="56545">MESKYSKSKARQDAIKPALAFFCGLGSVFLVLHCAFSSKAAVGRAPTQAQTALASLSRASRAGLRKDFRAELPEAFRSFQGPNEPQLRSAHFVLGEENSDACPEGYVFLADPESCEIASQVMKYRYNGDQRIATDPAGCLYRTPDRDIMWNQEKGGTANAVRKRVCLEVASLKDLPNIPDAPPPTPQQSVQSVEQPQAPAEAVEIGEAPVVKQRSEDGQFILTDTEQNRCPSGTQALQSKEDCVQASQSFQKKFLSETLRAELEPKNCVYRSNDEERPGDLFWNADPEGAPHENRQVVCATEDFKRGAASPASPASVTDAMATTGATAATVVAAAAAEIIEATAAPARFVMGDLGEIDCPAGSVPLEDSEACEQAATFLSKEYVELNEAEGDPKGCQYRPPDQDVYFNSHDRGAPNPARQPICKEDPQAAAQRPTAKPALEFNHEYVLGEPETTDCPAGGQPVESADECGVAAKKLGKMYLGEQNPAEMDPKGCQFRIPDQDIYFNPHPTGATHADRQPICRS</sequence>
<reference evidence="2 3" key="1">
    <citation type="submission" date="2024-02" db="EMBL/GenBank/DDBJ databases">
        <authorList>
            <person name="Chen Y."/>
            <person name="Shah S."/>
            <person name="Dougan E. K."/>
            <person name="Thang M."/>
            <person name="Chan C."/>
        </authorList>
    </citation>
    <scope>NUCLEOTIDE SEQUENCE [LARGE SCALE GENOMIC DNA]</scope>
</reference>
<proteinExistence type="predicted"/>
<feature type="region of interest" description="Disordered" evidence="1">
    <location>
        <begin position="499"/>
        <end position="523"/>
    </location>
</feature>
<evidence type="ECO:0008006" key="4">
    <source>
        <dbReference type="Google" id="ProtNLM"/>
    </source>
</evidence>
<organism evidence="2 3">
    <name type="scientific">Durusdinium trenchii</name>
    <dbReference type="NCBI Taxonomy" id="1381693"/>
    <lineage>
        <taxon>Eukaryota</taxon>
        <taxon>Sar</taxon>
        <taxon>Alveolata</taxon>
        <taxon>Dinophyceae</taxon>
        <taxon>Suessiales</taxon>
        <taxon>Symbiodiniaceae</taxon>
        <taxon>Durusdinium</taxon>
    </lineage>
</organism>
<comment type="caution">
    <text evidence="2">The sequence shown here is derived from an EMBL/GenBank/DDBJ whole genome shotgun (WGS) entry which is preliminary data.</text>
</comment>
<keyword evidence="3" id="KW-1185">Reference proteome</keyword>
<feature type="compositionally biased region" description="Basic and acidic residues" evidence="1">
    <location>
        <begin position="514"/>
        <end position="523"/>
    </location>
</feature>
<feature type="region of interest" description="Disordered" evidence="1">
    <location>
        <begin position="271"/>
        <end position="291"/>
    </location>
</feature>